<comment type="function">
    <text evidence="7">Involved in pyrimidine base degradation. Catalyzes physiologically the reduction of uracil to 5,6-dihydrouracil (DHU) by using NADH as a specific cosubstrate. It also catalyzes the reverse reaction and the reduction of thymine to 5,6-dihydrothymine (DHT).</text>
</comment>
<evidence type="ECO:0000256" key="2">
    <source>
        <dbReference type="ARBA" id="ARBA00023002"/>
    </source>
</evidence>
<dbReference type="PANTHER" id="PTHR43073:SF2">
    <property type="entry name" value="DIHYDROPYRIMIDINE DEHYDROGENASE [NADP(+)]"/>
    <property type="match status" value="1"/>
</dbReference>
<evidence type="ECO:0000256" key="8">
    <source>
        <dbReference type="ARBA" id="ARBA00049714"/>
    </source>
</evidence>
<dbReference type="Gene3D" id="3.30.70.20">
    <property type="match status" value="1"/>
</dbReference>
<dbReference type="InterPro" id="IPR005720">
    <property type="entry name" value="Dihydroorotate_DH_cat"/>
</dbReference>
<evidence type="ECO:0000256" key="4">
    <source>
        <dbReference type="ARBA" id="ARBA00032722"/>
    </source>
</evidence>
<organism evidence="11">
    <name type="scientific">uncultured Desulfobacterium sp</name>
    <dbReference type="NCBI Taxonomy" id="201089"/>
    <lineage>
        <taxon>Bacteria</taxon>
        <taxon>Pseudomonadati</taxon>
        <taxon>Thermodesulfobacteriota</taxon>
        <taxon>Desulfobacteria</taxon>
        <taxon>Desulfobacterales</taxon>
        <taxon>Desulfobacteriaceae</taxon>
        <taxon>Desulfobacterium</taxon>
        <taxon>environmental samples</taxon>
    </lineage>
</organism>
<feature type="domain" description="4Fe-4S ferredoxin-type" evidence="10">
    <location>
        <begin position="370"/>
        <end position="397"/>
    </location>
</feature>
<dbReference type="SUPFAM" id="SSF51395">
    <property type="entry name" value="FMN-linked oxidoreductases"/>
    <property type="match status" value="1"/>
</dbReference>
<dbReference type="EC" id="1.3.1.1" evidence="9"/>
<dbReference type="GO" id="GO:0006210">
    <property type="term" value="P:thymine catabolic process"/>
    <property type="evidence" value="ECO:0007669"/>
    <property type="project" value="TreeGrafter"/>
</dbReference>
<feature type="domain" description="4Fe-4S ferredoxin-type" evidence="10">
    <location>
        <begin position="339"/>
        <end position="368"/>
    </location>
</feature>
<evidence type="ECO:0000256" key="3">
    <source>
        <dbReference type="ARBA" id="ARBA00030119"/>
    </source>
</evidence>
<reference evidence="11" key="1">
    <citation type="journal article" date="2011" name="Environ. Microbiol.">
        <title>Genomic insights into the metabolic potential of the polycyclic aromatic hydrocarbon degrading sulfate-reducing Deltaproteobacterium N47.</title>
        <authorList>
            <person name="Bergmann F."/>
            <person name="Selesi D."/>
            <person name="Weinmaier T."/>
            <person name="Tischler P."/>
            <person name="Rattei T."/>
            <person name="Meckenstock R.U."/>
        </authorList>
    </citation>
    <scope>NUCLEOTIDE SEQUENCE</scope>
</reference>
<dbReference type="Gene3D" id="3.20.20.70">
    <property type="entry name" value="Aldolase class I"/>
    <property type="match status" value="1"/>
</dbReference>
<comment type="catalytic activity">
    <reaction evidence="6">
        <text>5,6-dihydrouracil + NAD(+) = uracil + NADH + H(+)</text>
        <dbReference type="Rhea" id="RHEA:20189"/>
        <dbReference type="ChEBI" id="CHEBI:15378"/>
        <dbReference type="ChEBI" id="CHEBI:15901"/>
        <dbReference type="ChEBI" id="CHEBI:17568"/>
        <dbReference type="ChEBI" id="CHEBI:57540"/>
        <dbReference type="ChEBI" id="CHEBI:57945"/>
        <dbReference type="EC" id="1.3.1.1"/>
    </reaction>
</comment>
<evidence type="ECO:0000256" key="9">
    <source>
        <dbReference type="ARBA" id="ARBA00049728"/>
    </source>
</evidence>
<evidence type="ECO:0000259" key="10">
    <source>
        <dbReference type="PROSITE" id="PS51379"/>
    </source>
</evidence>
<dbReference type="InterPro" id="IPR013785">
    <property type="entry name" value="Aldolase_TIM"/>
</dbReference>
<evidence type="ECO:0000256" key="6">
    <source>
        <dbReference type="ARBA" id="ARBA00048792"/>
    </source>
</evidence>
<keyword evidence="2" id="KW-0560">Oxidoreductase</keyword>
<evidence type="ECO:0000256" key="1">
    <source>
        <dbReference type="ARBA" id="ARBA00010804"/>
    </source>
</evidence>
<dbReference type="GO" id="GO:0006212">
    <property type="term" value="P:uracil catabolic process"/>
    <property type="evidence" value="ECO:0007669"/>
    <property type="project" value="TreeGrafter"/>
</dbReference>
<evidence type="ECO:0000313" key="11">
    <source>
        <dbReference type="EMBL" id="CBX28325.1"/>
    </source>
</evidence>
<dbReference type="GO" id="GO:0005737">
    <property type="term" value="C:cytoplasm"/>
    <property type="evidence" value="ECO:0007669"/>
    <property type="project" value="InterPro"/>
</dbReference>
<dbReference type="SUPFAM" id="SSF54862">
    <property type="entry name" value="4Fe-4S ferredoxins"/>
    <property type="match status" value="1"/>
</dbReference>
<dbReference type="GO" id="GO:0050661">
    <property type="term" value="F:NADP binding"/>
    <property type="evidence" value="ECO:0007669"/>
    <property type="project" value="TreeGrafter"/>
</dbReference>
<dbReference type="AlphaFoldDB" id="E1YCN1"/>
<dbReference type="PROSITE" id="PS51379">
    <property type="entry name" value="4FE4S_FER_2"/>
    <property type="match status" value="2"/>
</dbReference>
<dbReference type="GO" id="GO:0002058">
    <property type="term" value="F:uracil binding"/>
    <property type="evidence" value="ECO:0007669"/>
    <property type="project" value="TreeGrafter"/>
</dbReference>
<comment type="catalytic activity">
    <reaction evidence="5">
        <text>5,6-dihydrothymine + NAD(+) = thymine + NADH + H(+)</text>
        <dbReference type="Rhea" id="RHEA:28791"/>
        <dbReference type="ChEBI" id="CHEBI:15378"/>
        <dbReference type="ChEBI" id="CHEBI:17821"/>
        <dbReference type="ChEBI" id="CHEBI:27468"/>
        <dbReference type="ChEBI" id="CHEBI:57540"/>
        <dbReference type="ChEBI" id="CHEBI:57945"/>
        <dbReference type="EC" id="1.3.1.1"/>
    </reaction>
</comment>
<proteinExistence type="inferred from homology"/>
<dbReference type="InterPro" id="IPR017896">
    <property type="entry name" value="4Fe4S_Fe-S-bd"/>
</dbReference>
<accession>E1YCN1</accession>
<dbReference type="GO" id="GO:0004159">
    <property type="term" value="F:dihydropyrimidine dehydrogenase (NAD+) activity"/>
    <property type="evidence" value="ECO:0007669"/>
    <property type="project" value="UniProtKB-EC"/>
</dbReference>
<dbReference type="EMBL" id="FR695868">
    <property type="protein sequence ID" value="CBX28325.1"/>
    <property type="molecule type" value="Genomic_DNA"/>
</dbReference>
<dbReference type="PANTHER" id="PTHR43073">
    <property type="entry name" value="DIHYDROPYRIMIDINE DEHYDROGENASE [NADP(+)]"/>
    <property type="match status" value="1"/>
</dbReference>
<protein>
    <recommendedName>
        <fullName evidence="9">dihydrouracil dehydrogenase (NAD(+))</fullName>
        <ecNumber evidence="9">1.3.1.1</ecNumber>
    </recommendedName>
    <alternativeName>
        <fullName evidence="4">Dihydrothymine dehydrogenase</fullName>
    </alternativeName>
    <alternativeName>
        <fullName evidence="3">Dihydrouracil dehydrogenase</fullName>
    </alternativeName>
</protein>
<comment type="similarity">
    <text evidence="1">Belongs to the dihydropyrimidine dehydrogenase family.</text>
</comment>
<evidence type="ECO:0000256" key="7">
    <source>
        <dbReference type="ARBA" id="ARBA00049578"/>
    </source>
</evidence>
<gene>
    <name evidence="11" type="ORF">N47_G36490</name>
</gene>
<comment type="subunit">
    <text evidence="8">Heterotetramer of 2 PreA and 2 PreT subunits.</text>
</comment>
<sequence length="406" mass="44219">MADLRVNMGSLELENPIIISSGHLTRTGDDIKRCDKYGGGAVIIKSGFLEKEYEKVVKPYAPGLFPDARVNFHSIGDGYLTICGLSPIPVEAWAKWFKDNIKEIKTPVIASLMAISVEGYIKGAKMFQEAGADAVEILLACPLPFLLPHPYVGGASFNPAIVEEVCSEVRKAVTIPLGVKMMFNFLDPSPLQIPRKVGLDWLTTVIAFPAAPGIKLNEVEPVIPSSVFISGSKVAKHVNFVALLNQRDQYQDIHISITGGTQRWSDIVEFIMYGASSVQVQTLFLQKGMGLIQEFKRNISGYMDSKGFGSIEEMKGAILPKLLTFDEAIVTYGKTKGKIVVSVDQGKCICCGVCEEVCNWGAIKVIDDTVDIVKEKCEGCGVCVCSCTEGALWLDNVDLIKKIARG</sequence>
<name>E1YCN1_9BACT</name>
<evidence type="ECO:0000256" key="5">
    <source>
        <dbReference type="ARBA" id="ARBA00047685"/>
    </source>
</evidence>
<dbReference type="Pfam" id="PF01180">
    <property type="entry name" value="DHO_dh"/>
    <property type="match status" value="1"/>
</dbReference>